<keyword evidence="3" id="KW-1185">Reference proteome</keyword>
<feature type="compositionally biased region" description="Basic residues" evidence="1">
    <location>
        <begin position="1"/>
        <end position="10"/>
    </location>
</feature>
<evidence type="ECO:0000256" key="1">
    <source>
        <dbReference type="SAM" id="MobiDB-lite"/>
    </source>
</evidence>
<dbReference type="EMBL" id="SOPW01000018">
    <property type="protein sequence ID" value="TFB14196.1"/>
    <property type="molecule type" value="Genomic_DNA"/>
</dbReference>
<dbReference type="Proteomes" id="UP000297975">
    <property type="component" value="Unassembled WGS sequence"/>
</dbReference>
<sequence length="76" mass="9213">MGKSRAKKIREKMQREGKRSPELSRSPFAFTDMRTRKTKTKKDMLYRTKHKNQLSKDGRDGSFYFGYKNSQYKFMY</sequence>
<dbReference type="OrthoDB" id="2365803at2"/>
<gene>
    <name evidence="2" type="ORF">E3U55_14195</name>
</gene>
<protein>
    <submittedName>
        <fullName evidence="2">Uncharacterized protein</fullName>
    </submittedName>
</protein>
<proteinExistence type="predicted"/>
<feature type="region of interest" description="Disordered" evidence="1">
    <location>
        <begin position="1"/>
        <end position="27"/>
    </location>
</feature>
<comment type="caution">
    <text evidence="2">The sequence shown here is derived from an EMBL/GenBank/DDBJ whole genome shotgun (WGS) entry which is preliminary data.</text>
</comment>
<feature type="compositionally biased region" description="Basic and acidic residues" evidence="1">
    <location>
        <begin position="11"/>
        <end position="22"/>
    </location>
</feature>
<accession>A0A4Y8IE34</accession>
<name>A0A4Y8IE34_9BACI</name>
<evidence type="ECO:0000313" key="3">
    <source>
        <dbReference type="Proteomes" id="UP000297975"/>
    </source>
</evidence>
<reference evidence="2 3" key="1">
    <citation type="submission" date="2019-03" db="EMBL/GenBank/DDBJ databases">
        <authorList>
            <person name="He R.-H."/>
        </authorList>
    </citation>
    <scope>NUCLEOTIDE SEQUENCE [LARGE SCALE GENOMIC DNA]</scope>
    <source>
        <strain evidence="3">SH 714</strain>
    </source>
</reference>
<dbReference type="RefSeq" id="WP_134341140.1">
    <property type="nucleotide sequence ID" value="NZ_SOPW01000018.1"/>
</dbReference>
<evidence type="ECO:0000313" key="2">
    <source>
        <dbReference type="EMBL" id="TFB14196.1"/>
    </source>
</evidence>
<dbReference type="AlphaFoldDB" id="A0A4Y8IE34"/>
<organism evidence="2 3">
    <name type="scientific">Filobacillus milosensis</name>
    <dbReference type="NCBI Taxonomy" id="94137"/>
    <lineage>
        <taxon>Bacteria</taxon>
        <taxon>Bacillati</taxon>
        <taxon>Bacillota</taxon>
        <taxon>Bacilli</taxon>
        <taxon>Bacillales</taxon>
        <taxon>Bacillaceae</taxon>
        <taxon>Filobacillus</taxon>
    </lineage>
</organism>